<dbReference type="EMBL" id="JADGMQ010000003">
    <property type="protein sequence ID" value="MBI1620377.1"/>
    <property type="molecule type" value="Genomic_DNA"/>
</dbReference>
<proteinExistence type="predicted"/>
<keyword evidence="1" id="KW-0472">Membrane</keyword>
<evidence type="ECO:0000256" key="1">
    <source>
        <dbReference type="SAM" id="Phobius"/>
    </source>
</evidence>
<name>A0ABS0SAU6_9HYPH</name>
<evidence type="ECO:0000313" key="3">
    <source>
        <dbReference type="Proteomes" id="UP000601789"/>
    </source>
</evidence>
<keyword evidence="1" id="KW-1133">Transmembrane helix</keyword>
<accession>A0ABS0SAU6</accession>
<dbReference type="Proteomes" id="UP000601789">
    <property type="component" value="Unassembled WGS sequence"/>
</dbReference>
<keyword evidence="1" id="KW-0812">Transmembrane</keyword>
<keyword evidence="3" id="KW-1185">Reference proteome</keyword>
<reference evidence="2 3" key="1">
    <citation type="submission" date="2020-10" db="EMBL/GenBank/DDBJ databases">
        <title>Aquamicrobium zhengzhouensis sp. nov., a exopolysaccharide producing bacterium isolated from farmland soil.</title>
        <authorList>
            <person name="Wang X."/>
        </authorList>
    </citation>
    <scope>NUCLEOTIDE SEQUENCE [LARGE SCALE GENOMIC DNA]</scope>
    <source>
        <strain evidence="3">cd-1</strain>
    </source>
</reference>
<comment type="caution">
    <text evidence="2">The sequence shown here is derived from an EMBL/GenBank/DDBJ whole genome shotgun (WGS) entry which is preliminary data.</text>
</comment>
<dbReference type="RefSeq" id="WP_198475678.1">
    <property type="nucleotide sequence ID" value="NZ_JADGMQ010000003.1"/>
</dbReference>
<evidence type="ECO:0000313" key="2">
    <source>
        <dbReference type="EMBL" id="MBI1620377.1"/>
    </source>
</evidence>
<organism evidence="2 3">
    <name type="scientific">Aquamicrobium zhengzhouense</name>
    <dbReference type="NCBI Taxonomy" id="2781738"/>
    <lineage>
        <taxon>Bacteria</taxon>
        <taxon>Pseudomonadati</taxon>
        <taxon>Pseudomonadota</taxon>
        <taxon>Alphaproteobacteria</taxon>
        <taxon>Hyphomicrobiales</taxon>
        <taxon>Phyllobacteriaceae</taxon>
        <taxon>Aquamicrobium</taxon>
    </lineage>
</organism>
<feature type="transmembrane region" description="Helical" evidence="1">
    <location>
        <begin position="12"/>
        <end position="32"/>
    </location>
</feature>
<gene>
    <name evidence="2" type="ORF">IOD40_06825</name>
</gene>
<sequence length="92" mass="9579">MNRLLADTLSALNGVLAIVITIAGFYFGYRAAGFPLGGGIGALIGFLVAALCCGLISYLTLIEGHLSRISIGMHGAPVPACEHGLRRVEPRL</sequence>
<feature type="transmembrane region" description="Helical" evidence="1">
    <location>
        <begin position="38"/>
        <end position="61"/>
    </location>
</feature>
<protein>
    <submittedName>
        <fullName evidence="2">Uncharacterized protein</fullName>
    </submittedName>
</protein>